<dbReference type="Gene3D" id="3.10.450.50">
    <property type="match status" value="1"/>
</dbReference>
<sequence length="277" mass="31159">MKSKILLSLIVATLSFGCNPFKNNEVNKVVYNFYKNYKGNYTDADKGLLTVALSTLVEKAATEEIKSVLALKAKKLTDRPAKLEGDIFTSLFESYTSFDIGKTTINGDLATVTVEFTNNKGGSEKWKDVIELIREGGSWKIDNVQFKDERSVGKNTKEVLSQFLTPVTPVASDADDQRCRLSAGNEYQWSNIKKGCIRVFELPLKLKSKDRRSIATVIFSDDQKRAEVFTNKTSWVLNRKSGTAYESEISSDGAFLEKNNNRWELGQLKDGRIIYSE</sequence>
<evidence type="ECO:0000313" key="2">
    <source>
        <dbReference type="EMBL" id="MBB6499245.1"/>
    </source>
</evidence>
<gene>
    <name evidence="2" type="ORF">HDF25_001386</name>
</gene>
<dbReference type="AlphaFoldDB" id="A0A7X0J1K5"/>
<dbReference type="RefSeq" id="WP_184623981.1">
    <property type="nucleotide sequence ID" value="NZ_JACHCC010000003.1"/>
</dbReference>
<evidence type="ECO:0000313" key="3">
    <source>
        <dbReference type="Proteomes" id="UP000521017"/>
    </source>
</evidence>
<comment type="caution">
    <text evidence="2">The sequence shown here is derived from an EMBL/GenBank/DDBJ whole genome shotgun (WGS) entry which is preliminary data.</text>
</comment>
<reference evidence="2 3" key="1">
    <citation type="submission" date="2020-08" db="EMBL/GenBank/DDBJ databases">
        <title>Genomic Encyclopedia of Type Strains, Phase IV (KMG-V): Genome sequencing to study the core and pangenomes of soil and plant-associated prokaryotes.</title>
        <authorList>
            <person name="Whitman W."/>
        </authorList>
    </citation>
    <scope>NUCLEOTIDE SEQUENCE [LARGE SCALE GENOMIC DNA]</scope>
    <source>
        <strain evidence="2 3">M2T3</strain>
    </source>
</reference>
<dbReference type="InterPro" id="IPR024289">
    <property type="entry name" value="DUF3828"/>
</dbReference>
<feature type="domain" description="DUF3828" evidence="1">
    <location>
        <begin position="27"/>
        <end position="148"/>
    </location>
</feature>
<dbReference type="EMBL" id="JACHCC010000003">
    <property type="protein sequence ID" value="MBB6499245.1"/>
    <property type="molecule type" value="Genomic_DNA"/>
</dbReference>
<protein>
    <recommendedName>
        <fullName evidence="1">DUF3828 domain-containing protein</fullName>
    </recommendedName>
</protein>
<name>A0A7X0J1K5_9SPHI</name>
<proteinExistence type="predicted"/>
<evidence type="ECO:0000259" key="1">
    <source>
        <dbReference type="Pfam" id="PF12883"/>
    </source>
</evidence>
<dbReference type="Pfam" id="PF12883">
    <property type="entry name" value="DUF3828"/>
    <property type="match status" value="1"/>
</dbReference>
<organism evidence="2 3">
    <name type="scientific">Pedobacter cryoconitis</name>
    <dbReference type="NCBI Taxonomy" id="188932"/>
    <lineage>
        <taxon>Bacteria</taxon>
        <taxon>Pseudomonadati</taxon>
        <taxon>Bacteroidota</taxon>
        <taxon>Sphingobacteriia</taxon>
        <taxon>Sphingobacteriales</taxon>
        <taxon>Sphingobacteriaceae</taxon>
        <taxon>Pedobacter</taxon>
    </lineage>
</organism>
<dbReference type="Proteomes" id="UP000521017">
    <property type="component" value="Unassembled WGS sequence"/>
</dbReference>
<accession>A0A7X0J1K5</accession>
<dbReference type="PROSITE" id="PS51257">
    <property type="entry name" value="PROKAR_LIPOPROTEIN"/>
    <property type="match status" value="1"/>
</dbReference>